<organism evidence="10">
    <name type="scientific">Schistocephalus solidus</name>
    <name type="common">Tapeworm</name>
    <dbReference type="NCBI Taxonomy" id="70667"/>
    <lineage>
        <taxon>Eukaryota</taxon>
        <taxon>Metazoa</taxon>
        <taxon>Spiralia</taxon>
        <taxon>Lophotrochozoa</taxon>
        <taxon>Platyhelminthes</taxon>
        <taxon>Cestoda</taxon>
        <taxon>Eucestoda</taxon>
        <taxon>Diphyllobothriidea</taxon>
        <taxon>Diphyllobothriidae</taxon>
        <taxon>Schistocephalus</taxon>
    </lineage>
</organism>
<evidence type="ECO:0000259" key="9">
    <source>
        <dbReference type="PROSITE" id="PS50235"/>
    </source>
</evidence>
<dbReference type="InterPro" id="IPR038765">
    <property type="entry name" value="Papain-like_cys_pep_sf"/>
</dbReference>
<dbReference type="Pfam" id="PF00443">
    <property type="entry name" value="UCH"/>
    <property type="match status" value="1"/>
</dbReference>
<dbReference type="PANTHER" id="PTHR24006">
    <property type="entry name" value="UBIQUITIN CARBOXYL-TERMINAL HYDROLASE"/>
    <property type="match status" value="1"/>
</dbReference>
<feature type="region of interest" description="Disordered" evidence="8">
    <location>
        <begin position="731"/>
        <end position="785"/>
    </location>
</feature>
<evidence type="ECO:0000256" key="1">
    <source>
        <dbReference type="ARBA" id="ARBA00000707"/>
    </source>
</evidence>
<keyword evidence="3 7" id="KW-0645">Protease</keyword>
<dbReference type="GO" id="GO:0016579">
    <property type="term" value="P:protein deubiquitination"/>
    <property type="evidence" value="ECO:0007669"/>
    <property type="project" value="InterPro"/>
</dbReference>
<proteinExistence type="inferred from homology"/>
<dbReference type="AlphaFoldDB" id="A0A0X3PF67"/>
<keyword evidence="5 7" id="KW-0378">Hydrolase</keyword>
<evidence type="ECO:0000256" key="4">
    <source>
        <dbReference type="ARBA" id="ARBA00022786"/>
    </source>
</evidence>
<evidence type="ECO:0000256" key="5">
    <source>
        <dbReference type="ARBA" id="ARBA00022801"/>
    </source>
</evidence>
<evidence type="ECO:0000256" key="2">
    <source>
        <dbReference type="ARBA" id="ARBA00009085"/>
    </source>
</evidence>
<dbReference type="InterPro" id="IPR050164">
    <property type="entry name" value="Peptidase_C19"/>
</dbReference>
<evidence type="ECO:0000256" key="7">
    <source>
        <dbReference type="RuleBase" id="RU366025"/>
    </source>
</evidence>
<dbReference type="GO" id="GO:0005634">
    <property type="term" value="C:nucleus"/>
    <property type="evidence" value="ECO:0007669"/>
    <property type="project" value="TreeGrafter"/>
</dbReference>
<dbReference type="InterPro" id="IPR018200">
    <property type="entry name" value="USP_CS"/>
</dbReference>
<dbReference type="GO" id="GO:0006508">
    <property type="term" value="P:proteolysis"/>
    <property type="evidence" value="ECO:0007669"/>
    <property type="project" value="UniProtKB-KW"/>
</dbReference>
<comment type="similarity">
    <text evidence="2 7">Belongs to the peptidase C19 family.</text>
</comment>
<protein>
    <recommendedName>
        <fullName evidence="7">Ubiquitin carboxyl-terminal hydrolase</fullName>
        <ecNumber evidence="7">3.4.19.12</ecNumber>
    </recommendedName>
</protein>
<feature type="domain" description="USP" evidence="9">
    <location>
        <begin position="156"/>
        <end position="477"/>
    </location>
</feature>
<feature type="compositionally biased region" description="Polar residues" evidence="8">
    <location>
        <begin position="750"/>
        <end position="764"/>
    </location>
</feature>
<dbReference type="PROSITE" id="PS50235">
    <property type="entry name" value="USP_3"/>
    <property type="match status" value="1"/>
</dbReference>
<dbReference type="SUPFAM" id="SSF54001">
    <property type="entry name" value="Cysteine proteinases"/>
    <property type="match status" value="1"/>
</dbReference>
<evidence type="ECO:0000313" key="10">
    <source>
        <dbReference type="EMBL" id="JAP49970.1"/>
    </source>
</evidence>
<keyword evidence="4 7" id="KW-0833">Ubl conjugation pathway</keyword>
<dbReference type="InterPro" id="IPR028889">
    <property type="entry name" value="USP"/>
</dbReference>
<keyword evidence="6 7" id="KW-0788">Thiol protease</keyword>
<evidence type="ECO:0000256" key="3">
    <source>
        <dbReference type="ARBA" id="ARBA00022670"/>
    </source>
</evidence>
<dbReference type="Gene3D" id="3.90.70.10">
    <property type="entry name" value="Cysteine proteinases"/>
    <property type="match status" value="1"/>
</dbReference>
<accession>A0A0X3PF67</accession>
<reference evidence="10" key="1">
    <citation type="submission" date="2016-01" db="EMBL/GenBank/DDBJ databases">
        <title>Reference transcriptome for the parasite Schistocephalus solidus: insights into the molecular evolution of parasitism.</title>
        <authorList>
            <person name="Hebert F.O."/>
            <person name="Grambauer S."/>
            <person name="Barber I."/>
            <person name="Landry C.R."/>
            <person name="Aubin-Horth N."/>
        </authorList>
    </citation>
    <scope>NUCLEOTIDE SEQUENCE</scope>
</reference>
<feature type="region of interest" description="Disordered" evidence="8">
    <location>
        <begin position="493"/>
        <end position="554"/>
    </location>
</feature>
<dbReference type="EC" id="3.4.19.12" evidence="7"/>
<dbReference type="PANTHER" id="PTHR24006:SF758">
    <property type="entry name" value="UBIQUITIN CARBOXYL-TERMINAL HYDROLASE 36"/>
    <property type="match status" value="1"/>
</dbReference>
<dbReference type="InterPro" id="IPR001394">
    <property type="entry name" value="Peptidase_C19_UCH"/>
</dbReference>
<feature type="region of interest" description="Disordered" evidence="8">
    <location>
        <begin position="656"/>
        <end position="712"/>
    </location>
</feature>
<feature type="compositionally biased region" description="Polar residues" evidence="8">
    <location>
        <begin position="506"/>
        <end position="525"/>
    </location>
</feature>
<dbReference type="PROSITE" id="PS00973">
    <property type="entry name" value="USP_2"/>
    <property type="match status" value="1"/>
</dbReference>
<dbReference type="EMBL" id="GEEE01013255">
    <property type="protein sequence ID" value="JAP49970.1"/>
    <property type="molecule type" value="Transcribed_RNA"/>
</dbReference>
<name>A0A0X3PF67_SCHSO</name>
<feature type="compositionally biased region" description="Basic residues" evidence="8">
    <location>
        <begin position="770"/>
        <end position="785"/>
    </location>
</feature>
<gene>
    <name evidence="10" type="primary">UBP36</name>
    <name evidence="10" type="ORF">TR102462</name>
</gene>
<sequence>MQKNSYAPVAAGQAALLEQRGIGQSVMKNALLSRTLDNNPYGSQPPSIPSASLSAAIASSLSLADNHQGLSRLEDVPLELLSRNISFHCSPSAPLDVLIKSRIEKMPNSLVLVNNSKADNEVESGVTVSCKRVLFTDAELLQCCQQARSSLPRSIMGLHNAGNTCYLNSVLQCLLATGPLLCYIVGNHNRSNNCPYINGKANNGMRRFCALCGLFKLYQEHQSQSSFSHQSNVLNRTSTGQTTPSYFVSNVRAVCPNLRVYQQEDAHEYLLGILSKMEDSVLAAYGKMPRATMDTNVIRRLFGGTTRSEVTCSTCRRTSPRNDQWFNLSMDITHARSLQQCLFNYTQPEVLQGANAYKCEACKQLRHATRCCRISRAPPVLVIQFNRFSRNQKLDTRVDFPATFNVRPHMTPSRGPSVIYRLYATLNHEGYSCRSGHYVAFTRRNDQWFSHNDSIVTSTTQECVLRQSPYLLFYELVSLDMLKSGAAVAVVANSTPSPSRPKPQPLQHTFTGKLSDSDVTTNNCVPPNGPFHPFPSRVSPEAPEQRQSQTQKPKPAIIFNPHVLACNKPIPHDTSNTTAVTNGIRPDEVPKAVPVTTDPKVVPVATVPIAAVIKAVPSSLLRSSSIPVAQTLSAPSVIRTPLLSGVSESVTAITANGTSLSSPTRPNPLPSPKVSGVSPPSSNHSKGPSPELRLRSRSSSGSSEVSSSGTGESIEWIPVTKADLQGNAVCTASAEVASSSSRKRKHNDQRYSGSFSSTEKQTNFSSHSSTSKHRKHKHKKMEASS</sequence>
<dbReference type="GO" id="GO:0004843">
    <property type="term" value="F:cysteine-type deubiquitinase activity"/>
    <property type="evidence" value="ECO:0007669"/>
    <property type="project" value="UniProtKB-UniRule"/>
</dbReference>
<dbReference type="PROSITE" id="PS00972">
    <property type="entry name" value="USP_1"/>
    <property type="match status" value="1"/>
</dbReference>
<evidence type="ECO:0000256" key="8">
    <source>
        <dbReference type="SAM" id="MobiDB-lite"/>
    </source>
</evidence>
<evidence type="ECO:0000256" key="6">
    <source>
        <dbReference type="ARBA" id="ARBA00022807"/>
    </source>
</evidence>
<feature type="compositionally biased region" description="Low complexity" evidence="8">
    <location>
        <begin position="672"/>
        <end position="682"/>
    </location>
</feature>
<dbReference type="GO" id="GO:0005829">
    <property type="term" value="C:cytosol"/>
    <property type="evidence" value="ECO:0007669"/>
    <property type="project" value="TreeGrafter"/>
</dbReference>
<comment type="catalytic activity">
    <reaction evidence="1 7">
        <text>Thiol-dependent hydrolysis of ester, thioester, amide, peptide and isopeptide bonds formed by the C-terminal Gly of ubiquitin (a 76-residue protein attached to proteins as an intracellular targeting signal).</text>
        <dbReference type="EC" id="3.4.19.12"/>
    </reaction>
</comment>
<feature type="compositionally biased region" description="Low complexity" evidence="8">
    <location>
        <begin position="697"/>
        <end position="712"/>
    </location>
</feature>